<dbReference type="InterPro" id="IPR013467">
    <property type="entry name" value="HNH78-like"/>
</dbReference>
<reference evidence="1 2" key="1">
    <citation type="submission" date="2018-08" db="EMBL/GenBank/DDBJ databases">
        <title>A genome reference for cultivated species of the human gut microbiota.</title>
        <authorList>
            <person name="Zou Y."/>
            <person name="Xue W."/>
            <person name="Luo G."/>
        </authorList>
    </citation>
    <scope>NUCLEOTIDE SEQUENCE [LARGE SCALE GENOMIC DNA]</scope>
    <source>
        <strain evidence="1 2">AF04-15</strain>
    </source>
</reference>
<protein>
    <submittedName>
        <fullName evidence="1">TIGR02646 family protein</fullName>
    </submittedName>
</protein>
<gene>
    <name evidence="1" type="ORF">DWV29_06040</name>
</gene>
<dbReference type="Proteomes" id="UP000283880">
    <property type="component" value="Unassembled WGS sequence"/>
</dbReference>
<proteinExistence type="predicted"/>
<dbReference type="EMBL" id="QSBM01000003">
    <property type="protein sequence ID" value="RGX31439.1"/>
    <property type="molecule type" value="Genomic_DNA"/>
</dbReference>
<dbReference type="Gene3D" id="1.10.30.50">
    <property type="match status" value="1"/>
</dbReference>
<dbReference type="OrthoDB" id="8617719at2"/>
<accession>A0A413FIZ0</accession>
<name>A0A413FIZ0_9FIRM</name>
<sequence>MHRIRKNSMPRHFTAWKKAFIRRNGREPSYNDLYGTEEYYKIKQDLLQEQGCVCCYCEKRINLNDCNIEHFMPRNPDRNVLTEEECDICRNAQLDYENLFASCLGEKSGISDHCNSHKGNWYDFRYCISPLSDQIEGIFGFRLNGKIFAVDNNSSAEQMKNHLHLDSYVLREQRKQSYYTVLELEFADVELLDQDDYIADTIGYYSEKDENGKYTPFCSMITYCLEHYL</sequence>
<dbReference type="AlphaFoldDB" id="A0A413FIZ0"/>
<dbReference type="RefSeq" id="WP_083790361.1">
    <property type="nucleotide sequence ID" value="NZ_BAABXR010000001.1"/>
</dbReference>
<dbReference type="NCBIfam" id="TIGR02646">
    <property type="entry name" value="retron system putative HNH endonuclease"/>
    <property type="match status" value="1"/>
</dbReference>
<comment type="caution">
    <text evidence="1">The sequence shown here is derived from an EMBL/GenBank/DDBJ whole genome shotgun (WGS) entry which is preliminary data.</text>
</comment>
<evidence type="ECO:0000313" key="2">
    <source>
        <dbReference type="Proteomes" id="UP000283880"/>
    </source>
</evidence>
<evidence type="ECO:0000313" key="1">
    <source>
        <dbReference type="EMBL" id="RGX31439.1"/>
    </source>
</evidence>
<organism evidence="1 2">
    <name type="scientific">Enterocloster asparagiformis</name>
    <dbReference type="NCBI Taxonomy" id="333367"/>
    <lineage>
        <taxon>Bacteria</taxon>
        <taxon>Bacillati</taxon>
        <taxon>Bacillota</taxon>
        <taxon>Clostridia</taxon>
        <taxon>Lachnospirales</taxon>
        <taxon>Lachnospiraceae</taxon>
        <taxon>Enterocloster</taxon>
    </lineage>
</organism>